<sequence length="146" mass="16864">MEKDISQLTGRWRQDHSQNENYDEFLRLHGLSRFVRFMVKLFKISPIEEYIVNGNQITYRQYTNPNRPPSADFTLTIGQPENIYMPGAGQVQTVVDLDEYGRLVTRTKKESGEMITTGRIDSKGQPDLSILLPSGKTCRRVLQRVQ</sequence>
<reference evidence="1" key="1">
    <citation type="submission" date="2004-05" db="EMBL/GenBank/DDBJ databases">
        <title>Cloning and expression of fatty acid-binding protein homolog 3 from amphioxus Branchiostoma belcheri tsingtaunese.</title>
        <authorList>
            <person name="Zhang S."/>
            <person name="Liu Z."/>
            <person name="Li H."/>
            <person name="Luan J."/>
            <person name="Xu A."/>
        </authorList>
    </citation>
    <scope>NUCLEOTIDE SEQUENCE</scope>
</reference>
<dbReference type="SUPFAM" id="SSF50814">
    <property type="entry name" value="Lipocalins"/>
    <property type="match status" value="1"/>
</dbReference>
<protein>
    <submittedName>
        <fullName evidence="1">Fatty acid-binding protein homolog 3</fullName>
    </submittedName>
</protein>
<evidence type="ECO:0000313" key="1">
    <source>
        <dbReference type="EMBL" id="AAT45378.1"/>
    </source>
</evidence>
<dbReference type="AlphaFoldDB" id="Q6ITV7"/>
<name>Q6ITV7_BRABE</name>
<proteinExistence type="evidence at transcript level"/>
<dbReference type="InterPro" id="IPR012674">
    <property type="entry name" value="Calycin"/>
</dbReference>
<organism evidence="1">
    <name type="scientific">Branchiostoma belcheri tsingtauense</name>
    <dbReference type="NCBI Taxonomy" id="155462"/>
    <lineage>
        <taxon>Eukaryota</taxon>
        <taxon>Metazoa</taxon>
        <taxon>Chordata</taxon>
        <taxon>Cephalochordata</taxon>
        <taxon>Leptocardii</taxon>
        <taxon>Amphioxiformes</taxon>
        <taxon>Branchiostomatidae</taxon>
        <taxon>Branchiostoma</taxon>
    </lineage>
</organism>
<accession>Q6ITV7</accession>
<dbReference type="Gene3D" id="2.40.128.20">
    <property type="match status" value="1"/>
</dbReference>
<dbReference type="EMBL" id="AY626037">
    <property type="protein sequence ID" value="AAT45378.1"/>
    <property type="molecule type" value="mRNA"/>
</dbReference>